<sequence>MSNGVQSVADGFRNKNQNPGNSPNAPGPGEPTPVASSPAIRTAPPGILAQEANPTLHHPASPPTQETAAKKSKTQKGAERKSSSTRVGGILDKLNPNPSSKVGTRPDLDLSKRLIADDTNDERKATLLTQAPQGPNRNNEVIATLVEKHLAAEKAGDQEASDLYFAMFKSLMSTKSLAQPAPTPLATPTEDSNLKLRSKKPVNPNTYAKYAPIPKYHKEDDNQSDGESVVGNIQFSVEAVPRHDAMGFTPYFDKNIRELKGPIPLTIFNKAWKNRAILYYAEKRSKFEDLSSDFNRYTGYPYPLEWTQSFSDWTSNHQNFYNTLKVEYNFKRMANWLLAHKANADAILAEDGFVVALRYNIQHDLLVSDQ</sequence>
<dbReference type="EMBL" id="CP110429">
    <property type="protein sequence ID" value="WAQ88126.1"/>
    <property type="molecule type" value="Genomic_DNA"/>
</dbReference>
<feature type="compositionally biased region" description="Basic and acidic residues" evidence="1">
    <location>
        <begin position="104"/>
        <end position="117"/>
    </location>
</feature>
<feature type="region of interest" description="Disordered" evidence="1">
    <location>
        <begin position="176"/>
        <end position="227"/>
    </location>
</feature>
<gene>
    <name evidence="2" type="ORF">PtA15_9A251</name>
</gene>
<dbReference type="Proteomes" id="UP001164743">
    <property type="component" value="Chromosome 9A"/>
</dbReference>
<dbReference type="GeneID" id="77813336"/>
<reference evidence="2" key="1">
    <citation type="submission" date="2022-10" db="EMBL/GenBank/DDBJ databases">
        <title>Puccinia triticina Genome sequencing and assembly.</title>
        <authorList>
            <person name="Li C."/>
        </authorList>
    </citation>
    <scope>NUCLEOTIDE SEQUENCE</scope>
    <source>
        <strain evidence="2">Pt15</strain>
    </source>
</reference>
<proteinExistence type="predicted"/>
<feature type="compositionally biased region" description="Low complexity" evidence="1">
    <location>
        <begin position="177"/>
        <end position="189"/>
    </location>
</feature>
<protein>
    <recommendedName>
        <fullName evidence="4">NOT2/NOT3/NOT5 C-terminal domain-containing protein</fullName>
    </recommendedName>
</protein>
<name>A0ABY7CSA4_9BASI</name>
<evidence type="ECO:0000313" key="3">
    <source>
        <dbReference type="Proteomes" id="UP001164743"/>
    </source>
</evidence>
<dbReference type="RefSeq" id="XP_053023681.1">
    <property type="nucleotide sequence ID" value="XM_053172441.1"/>
</dbReference>
<keyword evidence="3" id="KW-1185">Reference proteome</keyword>
<accession>A0ABY7CSA4</accession>
<organism evidence="2 3">
    <name type="scientific">Puccinia triticina</name>
    <dbReference type="NCBI Taxonomy" id="208348"/>
    <lineage>
        <taxon>Eukaryota</taxon>
        <taxon>Fungi</taxon>
        <taxon>Dikarya</taxon>
        <taxon>Basidiomycota</taxon>
        <taxon>Pucciniomycotina</taxon>
        <taxon>Pucciniomycetes</taxon>
        <taxon>Pucciniales</taxon>
        <taxon>Pucciniaceae</taxon>
        <taxon>Puccinia</taxon>
    </lineage>
</organism>
<evidence type="ECO:0000313" key="2">
    <source>
        <dbReference type="EMBL" id="WAQ88126.1"/>
    </source>
</evidence>
<evidence type="ECO:0008006" key="4">
    <source>
        <dbReference type="Google" id="ProtNLM"/>
    </source>
</evidence>
<evidence type="ECO:0000256" key="1">
    <source>
        <dbReference type="SAM" id="MobiDB-lite"/>
    </source>
</evidence>
<feature type="region of interest" description="Disordered" evidence="1">
    <location>
        <begin position="1"/>
        <end position="117"/>
    </location>
</feature>